<accession>A0A0U5GVL6</accession>
<organism evidence="2 3">
    <name type="scientific">Aspergillus calidoustus</name>
    <dbReference type="NCBI Taxonomy" id="454130"/>
    <lineage>
        <taxon>Eukaryota</taxon>
        <taxon>Fungi</taxon>
        <taxon>Dikarya</taxon>
        <taxon>Ascomycota</taxon>
        <taxon>Pezizomycotina</taxon>
        <taxon>Eurotiomycetes</taxon>
        <taxon>Eurotiomycetidae</taxon>
        <taxon>Eurotiales</taxon>
        <taxon>Aspergillaceae</taxon>
        <taxon>Aspergillus</taxon>
        <taxon>Aspergillus subgen. Nidulantes</taxon>
    </lineage>
</organism>
<dbReference type="STRING" id="454130.A0A0U5GVL6"/>
<keyword evidence="3" id="KW-1185">Reference proteome</keyword>
<reference evidence="3" key="1">
    <citation type="journal article" date="2016" name="Genome Announc.">
        <title>Draft genome sequences of fungus Aspergillus calidoustus.</title>
        <authorList>
            <person name="Horn F."/>
            <person name="Linde J."/>
            <person name="Mattern D.J."/>
            <person name="Walther G."/>
            <person name="Guthke R."/>
            <person name="Scherlach K."/>
            <person name="Martin K."/>
            <person name="Brakhage A.A."/>
            <person name="Petzke L."/>
            <person name="Valiante V."/>
        </authorList>
    </citation>
    <scope>NUCLEOTIDE SEQUENCE [LARGE SCALE GENOMIC DNA]</scope>
    <source>
        <strain evidence="3">SF006504</strain>
    </source>
</reference>
<feature type="compositionally biased region" description="Basic and acidic residues" evidence="1">
    <location>
        <begin position="1"/>
        <end position="10"/>
    </location>
</feature>
<dbReference type="OrthoDB" id="5598843at2759"/>
<dbReference type="AlphaFoldDB" id="A0A0U5GVL6"/>
<dbReference type="Proteomes" id="UP000054771">
    <property type="component" value="Unassembled WGS sequence"/>
</dbReference>
<dbReference type="OMA" id="PGENRWR"/>
<evidence type="ECO:0000313" key="3">
    <source>
        <dbReference type="Proteomes" id="UP000054771"/>
    </source>
</evidence>
<dbReference type="EMBL" id="CDMC01000006">
    <property type="protein sequence ID" value="CEN61251.1"/>
    <property type="molecule type" value="Genomic_DNA"/>
</dbReference>
<evidence type="ECO:0000313" key="2">
    <source>
        <dbReference type="EMBL" id="CEN61251.1"/>
    </source>
</evidence>
<evidence type="ECO:0000256" key="1">
    <source>
        <dbReference type="SAM" id="MobiDB-lite"/>
    </source>
</evidence>
<feature type="region of interest" description="Disordered" evidence="1">
    <location>
        <begin position="1"/>
        <end position="115"/>
    </location>
</feature>
<sequence>MSGAGDDRWRGGRAYDQNRQSGQRHSNNRTSSAHGGPRGGQQNQNTSNNNWGEPREQLSGPNLEQHVPVGGFNAAEAKAALKRGPGAPKSFFYKLQGKDTNNRASGPWGSKPNTMANGKDFFVELRKQVSALRQGESVAGG</sequence>
<name>A0A0U5GVL6_ASPCI</name>
<feature type="compositionally biased region" description="Low complexity" evidence="1">
    <location>
        <begin position="41"/>
        <end position="50"/>
    </location>
</feature>
<protein>
    <submittedName>
        <fullName evidence="2">Uncharacterized protein</fullName>
    </submittedName>
</protein>
<gene>
    <name evidence="2" type="ORF">ASPCAL07913</name>
</gene>
<feature type="compositionally biased region" description="Polar residues" evidence="1">
    <location>
        <begin position="17"/>
        <end position="33"/>
    </location>
</feature>
<proteinExistence type="predicted"/>